<reference evidence="2" key="2">
    <citation type="submission" date="2021-02" db="EMBL/GenBank/DDBJ databases">
        <authorList>
            <person name="Kimball J.A."/>
            <person name="Haas M.W."/>
            <person name="Macchietto M."/>
            <person name="Kono T."/>
            <person name="Duquette J."/>
            <person name="Shao M."/>
        </authorList>
    </citation>
    <scope>NUCLEOTIDE SEQUENCE</scope>
    <source>
        <tissue evidence="2">Fresh leaf tissue</tissue>
    </source>
</reference>
<feature type="compositionally biased region" description="Polar residues" evidence="1">
    <location>
        <begin position="257"/>
        <end position="266"/>
    </location>
</feature>
<evidence type="ECO:0000313" key="3">
    <source>
        <dbReference type="Proteomes" id="UP000729402"/>
    </source>
</evidence>
<feature type="region of interest" description="Disordered" evidence="1">
    <location>
        <begin position="227"/>
        <end position="266"/>
    </location>
</feature>
<organism evidence="2 3">
    <name type="scientific">Zizania palustris</name>
    <name type="common">Northern wild rice</name>
    <dbReference type="NCBI Taxonomy" id="103762"/>
    <lineage>
        <taxon>Eukaryota</taxon>
        <taxon>Viridiplantae</taxon>
        <taxon>Streptophyta</taxon>
        <taxon>Embryophyta</taxon>
        <taxon>Tracheophyta</taxon>
        <taxon>Spermatophyta</taxon>
        <taxon>Magnoliopsida</taxon>
        <taxon>Liliopsida</taxon>
        <taxon>Poales</taxon>
        <taxon>Poaceae</taxon>
        <taxon>BOP clade</taxon>
        <taxon>Oryzoideae</taxon>
        <taxon>Oryzeae</taxon>
        <taxon>Zizaniinae</taxon>
        <taxon>Zizania</taxon>
    </lineage>
</organism>
<dbReference type="EMBL" id="JAAALK010000288">
    <property type="protein sequence ID" value="KAG8055448.1"/>
    <property type="molecule type" value="Genomic_DNA"/>
</dbReference>
<gene>
    <name evidence="2" type="ORF">GUJ93_ZPchr0001g31503</name>
</gene>
<reference evidence="2" key="1">
    <citation type="journal article" date="2021" name="bioRxiv">
        <title>Whole Genome Assembly and Annotation of Northern Wild Rice, Zizania palustris L., Supports a Whole Genome Duplication in the Zizania Genus.</title>
        <authorList>
            <person name="Haas M."/>
            <person name="Kono T."/>
            <person name="Macchietto M."/>
            <person name="Millas R."/>
            <person name="McGilp L."/>
            <person name="Shao M."/>
            <person name="Duquette J."/>
            <person name="Hirsch C.N."/>
            <person name="Kimball J."/>
        </authorList>
    </citation>
    <scope>NUCLEOTIDE SEQUENCE</scope>
    <source>
        <tissue evidence="2">Fresh leaf tissue</tissue>
    </source>
</reference>
<sequence>MEEFQEADILWPDTAALSSREAARFFFVVPPSEMCYEVAAPAVCCCSVSSGTAGCSESEGFLSGAPAPSTAGASTDGDVKIDEEELREVEVLWPDTAQPDERPPADARGCYGWFCGDLGPDGGRHAKPPSGWRRRRPAASSPIDIPAKVTALHRVFGDARETGGCLEAAESHRRGPGRCRGALLPKTEAADRHMQIFWSVYILVITSARKHLSKTDLAVPTEGVHLPLSFEPRTSKGKASGVGNKYKQTEKRARKGSQISPSKNIL</sequence>
<dbReference type="Proteomes" id="UP000729402">
    <property type="component" value="Unassembled WGS sequence"/>
</dbReference>
<evidence type="ECO:0000256" key="1">
    <source>
        <dbReference type="SAM" id="MobiDB-lite"/>
    </source>
</evidence>
<name>A0A8J5RZZ9_ZIZPA</name>
<proteinExistence type="predicted"/>
<keyword evidence="3" id="KW-1185">Reference proteome</keyword>
<accession>A0A8J5RZZ9</accession>
<dbReference type="AlphaFoldDB" id="A0A8J5RZZ9"/>
<comment type="caution">
    <text evidence="2">The sequence shown here is derived from an EMBL/GenBank/DDBJ whole genome shotgun (WGS) entry which is preliminary data.</text>
</comment>
<dbReference type="OrthoDB" id="694953at2759"/>
<protein>
    <submittedName>
        <fullName evidence="2">Uncharacterized protein</fullName>
    </submittedName>
</protein>
<evidence type="ECO:0000313" key="2">
    <source>
        <dbReference type="EMBL" id="KAG8055448.1"/>
    </source>
</evidence>